<dbReference type="GeneID" id="97194296"/>
<dbReference type="AlphaFoldDB" id="A0A3E3K0H5"/>
<reference evidence="1 2" key="1">
    <citation type="submission" date="2018-08" db="EMBL/GenBank/DDBJ databases">
        <title>A genome reference for cultivated species of the human gut microbiota.</title>
        <authorList>
            <person name="Zou Y."/>
            <person name="Xue W."/>
            <person name="Luo G."/>
        </authorList>
    </citation>
    <scope>NUCLEOTIDE SEQUENCE [LARGE SCALE GENOMIC DNA]</scope>
    <source>
        <strain evidence="1 2">AF37-2AT</strain>
    </source>
</reference>
<organism evidence="1 2">
    <name type="scientific">Sellimonas intestinalis</name>
    <dbReference type="NCBI Taxonomy" id="1653434"/>
    <lineage>
        <taxon>Bacteria</taxon>
        <taxon>Bacillati</taxon>
        <taxon>Bacillota</taxon>
        <taxon>Clostridia</taxon>
        <taxon>Lachnospirales</taxon>
        <taxon>Lachnospiraceae</taxon>
        <taxon>Sellimonas</taxon>
    </lineage>
</organism>
<evidence type="ECO:0000313" key="1">
    <source>
        <dbReference type="EMBL" id="RGE86105.1"/>
    </source>
</evidence>
<keyword evidence="2" id="KW-1185">Reference proteome</keyword>
<evidence type="ECO:0000313" key="2">
    <source>
        <dbReference type="Proteomes" id="UP000261080"/>
    </source>
</evidence>
<dbReference type="Proteomes" id="UP000261080">
    <property type="component" value="Unassembled WGS sequence"/>
</dbReference>
<comment type="caution">
    <text evidence="1">The sequence shown here is derived from an EMBL/GenBank/DDBJ whole genome shotgun (WGS) entry which is preliminary data.</text>
</comment>
<name>A0A3E3K0H5_9FIRM</name>
<proteinExistence type="predicted"/>
<dbReference type="OrthoDB" id="1683857at2"/>
<dbReference type="EMBL" id="QVLX01000006">
    <property type="protein sequence ID" value="RGE86105.1"/>
    <property type="molecule type" value="Genomic_DNA"/>
</dbReference>
<protein>
    <submittedName>
        <fullName evidence="1">Uncharacterized protein</fullName>
    </submittedName>
</protein>
<sequence>MIQKHHAIERVYVSVSSIFDSTGYMQPTSITWTDGRTFPIESVRDYRPADASHKDCYTVIIRGQEKHLFFERTDPLFPSRVGRWFVERSPAVPQ</sequence>
<dbReference type="RefSeq" id="WP_024733908.1">
    <property type="nucleotide sequence ID" value="NZ_BAABYU010000001.1"/>
</dbReference>
<gene>
    <name evidence="1" type="ORF">DW016_11485</name>
</gene>
<accession>A0A3E3K0H5</accession>